<evidence type="ECO:0000256" key="1">
    <source>
        <dbReference type="SAM" id="Phobius"/>
    </source>
</evidence>
<gene>
    <name evidence="2" type="ORF">Msi02_33630</name>
</gene>
<dbReference type="Proteomes" id="UP000660454">
    <property type="component" value="Unassembled WGS sequence"/>
</dbReference>
<evidence type="ECO:0000313" key="2">
    <source>
        <dbReference type="EMBL" id="GIH62546.1"/>
    </source>
</evidence>
<protein>
    <submittedName>
        <fullName evidence="2">Uncharacterized protein</fullName>
    </submittedName>
</protein>
<keyword evidence="1" id="KW-1133">Transmembrane helix</keyword>
<reference evidence="2 3" key="1">
    <citation type="submission" date="2021-01" db="EMBL/GenBank/DDBJ databases">
        <title>Whole genome shotgun sequence of Microbispora siamensis NBRC 104113.</title>
        <authorList>
            <person name="Komaki H."/>
            <person name="Tamura T."/>
        </authorList>
    </citation>
    <scope>NUCLEOTIDE SEQUENCE [LARGE SCALE GENOMIC DNA]</scope>
    <source>
        <strain evidence="2 3">NBRC 104113</strain>
    </source>
</reference>
<sequence length="59" mass="6852">MAQRWRILRSVPFLEGWSMFGLGLAELFLLVFEVAVLFAVVYFAVRLALRHDRKRNGGQ</sequence>
<feature type="transmembrane region" description="Helical" evidence="1">
    <location>
        <begin position="20"/>
        <end position="45"/>
    </location>
</feature>
<organism evidence="2 3">
    <name type="scientific">Microbispora siamensis</name>
    <dbReference type="NCBI Taxonomy" id="564413"/>
    <lineage>
        <taxon>Bacteria</taxon>
        <taxon>Bacillati</taxon>
        <taxon>Actinomycetota</taxon>
        <taxon>Actinomycetes</taxon>
        <taxon>Streptosporangiales</taxon>
        <taxon>Streptosporangiaceae</taxon>
        <taxon>Microbispora</taxon>
    </lineage>
</organism>
<keyword evidence="3" id="KW-1185">Reference proteome</keyword>
<comment type="caution">
    <text evidence="2">The sequence shown here is derived from an EMBL/GenBank/DDBJ whole genome shotgun (WGS) entry which is preliminary data.</text>
</comment>
<accession>A0ABQ4GM87</accession>
<keyword evidence="1" id="KW-0812">Transmembrane</keyword>
<name>A0ABQ4GM87_9ACTN</name>
<keyword evidence="1" id="KW-0472">Membrane</keyword>
<evidence type="ECO:0000313" key="3">
    <source>
        <dbReference type="Proteomes" id="UP000660454"/>
    </source>
</evidence>
<proteinExistence type="predicted"/>
<dbReference type="EMBL" id="BOOF01000017">
    <property type="protein sequence ID" value="GIH62546.1"/>
    <property type="molecule type" value="Genomic_DNA"/>
</dbReference>